<feature type="region of interest" description="Disordered" evidence="1">
    <location>
        <begin position="1"/>
        <end position="98"/>
    </location>
</feature>
<dbReference type="AlphaFoldDB" id="A0AAU9FL26"/>
<proteinExistence type="predicted"/>
<name>A0AAU9FL26_DROMD</name>
<gene>
    <name evidence="2" type="ORF">DMAD_13519</name>
</gene>
<feature type="compositionally biased region" description="Low complexity" evidence="1">
    <location>
        <begin position="7"/>
        <end position="37"/>
    </location>
</feature>
<accession>A0AAU9FL26</accession>
<evidence type="ECO:0000313" key="2">
    <source>
        <dbReference type="EMBL" id="BFF96284.1"/>
    </source>
</evidence>
<feature type="compositionally biased region" description="Low complexity" evidence="1">
    <location>
        <begin position="115"/>
        <end position="139"/>
    </location>
</feature>
<dbReference type="Proteomes" id="UP001500889">
    <property type="component" value="Chromosome U"/>
</dbReference>
<evidence type="ECO:0000313" key="3">
    <source>
        <dbReference type="Proteomes" id="UP001500889"/>
    </source>
</evidence>
<dbReference type="EMBL" id="AP029264">
    <property type="protein sequence ID" value="BFF96284.1"/>
    <property type="molecule type" value="Genomic_DNA"/>
</dbReference>
<feature type="compositionally biased region" description="Basic and acidic residues" evidence="1">
    <location>
        <begin position="53"/>
        <end position="68"/>
    </location>
</feature>
<organism evidence="2 3">
    <name type="scientific">Drosophila madeirensis</name>
    <name type="common">Fruit fly</name>
    <dbReference type="NCBI Taxonomy" id="30013"/>
    <lineage>
        <taxon>Eukaryota</taxon>
        <taxon>Metazoa</taxon>
        <taxon>Ecdysozoa</taxon>
        <taxon>Arthropoda</taxon>
        <taxon>Hexapoda</taxon>
        <taxon>Insecta</taxon>
        <taxon>Pterygota</taxon>
        <taxon>Neoptera</taxon>
        <taxon>Endopterygota</taxon>
        <taxon>Diptera</taxon>
        <taxon>Brachycera</taxon>
        <taxon>Muscomorpha</taxon>
        <taxon>Ephydroidea</taxon>
        <taxon>Drosophilidae</taxon>
        <taxon>Drosophila</taxon>
        <taxon>Sophophora</taxon>
    </lineage>
</organism>
<sequence length="162" mass="17286">MGGMGVSATEESSANNSNEQETQEQQQQPQQQQQQQQKKAKSLPAFAVAILKRFHEKDARKNKDKDVETTAEAALTLANEQDTPESNAIDGNDNEPKQDKQLVYAELVLKPANETTATPAAAASTGPATATTPGIEGAGKNSTEYAEIVYVQKPAATVDGKK</sequence>
<evidence type="ECO:0000256" key="1">
    <source>
        <dbReference type="SAM" id="MobiDB-lite"/>
    </source>
</evidence>
<feature type="region of interest" description="Disordered" evidence="1">
    <location>
        <begin position="115"/>
        <end position="141"/>
    </location>
</feature>
<keyword evidence="3" id="KW-1185">Reference proteome</keyword>
<reference evidence="2 3" key="1">
    <citation type="submission" date="2024-02" db="EMBL/GenBank/DDBJ databases">
        <title>A chromosome-level genome assembly of Drosophila madeirensis, a fruit fly species endemic to Madeira island.</title>
        <authorList>
            <person name="Tomihara K."/>
            <person name="Llopart A."/>
            <person name="Yamamoto D."/>
        </authorList>
    </citation>
    <scope>NUCLEOTIDE SEQUENCE [LARGE SCALE GENOMIC DNA]</scope>
    <source>
        <strain evidence="2 3">RF1</strain>
    </source>
</reference>
<protein>
    <submittedName>
        <fullName evidence="2">Fasciclin-3</fullName>
    </submittedName>
</protein>